<dbReference type="GO" id="GO:0016286">
    <property type="term" value="F:small conductance calcium-activated potassium channel activity"/>
    <property type="evidence" value="ECO:0007669"/>
    <property type="project" value="InterPro"/>
</dbReference>
<sequence length="450" mass="52520">MNFFDIFSTSFATAKELFFIPKVSNFYINYFSSNMTDLAENAISRRKINKITRSEQLFDNWSLCEFLSAVFAIAGIVSATLDYEFNYSLDRNHWNCAEGTDDELFRYITTTTTAMSLFFLILRDQKKALWDKYLHEAEASLNVIKRRKPLKKKSTFNIVRILEIIMLLVFPYPFMHAGIPMPFRWQYETLTVCYTLSEIFYVIMFGRFIFLLRALANFAPYEDHLARRYCERNNVKANVRFSFKCILKQHPLYMVAYVIGIPTIFILGSLVRIFERPLIDLSGQDYQNPLNALWLMFTTMATIGYGDFYPISFFGRMICVLGFLLGALIFSTIIVAVDGQITLNNNQSKAFLSILKTTAAAKTIQKGMNYYVSKRKRGPDHPHTIIAYLHLRQQLLAFKRKKEKLTELNTYREQAILDINTSVKNLEQRMNRMYKQMENLAQMIDLPKEA</sequence>
<dbReference type="Gene3D" id="1.10.287.70">
    <property type="match status" value="1"/>
</dbReference>
<dbReference type="EMBL" id="CAJZBQ010000053">
    <property type="protein sequence ID" value="CAG9331683.1"/>
    <property type="molecule type" value="Genomic_DNA"/>
</dbReference>
<organism evidence="3 4">
    <name type="scientific">Blepharisma stoltei</name>
    <dbReference type="NCBI Taxonomy" id="1481888"/>
    <lineage>
        <taxon>Eukaryota</taxon>
        <taxon>Sar</taxon>
        <taxon>Alveolata</taxon>
        <taxon>Ciliophora</taxon>
        <taxon>Postciliodesmatophora</taxon>
        <taxon>Heterotrichea</taxon>
        <taxon>Heterotrichida</taxon>
        <taxon>Blepharismidae</taxon>
        <taxon>Blepharisma</taxon>
    </lineage>
</organism>
<keyword evidence="4" id="KW-1185">Reference proteome</keyword>
<dbReference type="Proteomes" id="UP001162131">
    <property type="component" value="Unassembled WGS sequence"/>
</dbReference>
<dbReference type="SUPFAM" id="SSF81324">
    <property type="entry name" value="Voltage-gated potassium channels"/>
    <property type="match status" value="1"/>
</dbReference>
<accession>A0AAU9JVB2</accession>
<feature type="transmembrane region" description="Helical" evidence="1">
    <location>
        <begin position="104"/>
        <end position="122"/>
    </location>
</feature>
<reference evidence="3" key="1">
    <citation type="submission" date="2021-09" db="EMBL/GenBank/DDBJ databases">
        <authorList>
            <consortium name="AG Swart"/>
            <person name="Singh M."/>
            <person name="Singh A."/>
            <person name="Seah K."/>
            <person name="Emmerich C."/>
        </authorList>
    </citation>
    <scope>NUCLEOTIDE SEQUENCE</scope>
    <source>
        <strain evidence="3">ATCC30299</strain>
    </source>
</reference>
<dbReference type="PANTHER" id="PTHR10153">
    <property type="entry name" value="SMALL CONDUCTANCE CALCIUM-ACTIVATED POTASSIUM CHANNEL"/>
    <property type="match status" value="1"/>
</dbReference>
<dbReference type="GO" id="GO:0016020">
    <property type="term" value="C:membrane"/>
    <property type="evidence" value="ECO:0007669"/>
    <property type="project" value="InterPro"/>
</dbReference>
<feature type="transmembrane region" description="Helical" evidence="1">
    <location>
        <begin position="60"/>
        <end position="81"/>
    </location>
</feature>
<keyword evidence="1" id="KW-0812">Transmembrane</keyword>
<proteinExistence type="predicted"/>
<dbReference type="InterPro" id="IPR013099">
    <property type="entry name" value="K_chnl_dom"/>
</dbReference>
<evidence type="ECO:0000256" key="1">
    <source>
        <dbReference type="SAM" id="Phobius"/>
    </source>
</evidence>
<dbReference type="AlphaFoldDB" id="A0AAU9JVB2"/>
<feature type="domain" description="Potassium channel" evidence="2">
    <location>
        <begin position="274"/>
        <end position="336"/>
    </location>
</feature>
<name>A0AAU9JVB2_9CILI</name>
<dbReference type="Pfam" id="PF07885">
    <property type="entry name" value="Ion_trans_2"/>
    <property type="match status" value="1"/>
</dbReference>
<evidence type="ECO:0000259" key="2">
    <source>
        <dbReference type="Pfam" id="PF07885"/>
    </source>
</evidence>
<evidence type="ECO:0000313" key="4">
    <source>
        <dbReference type="Proteomes" id="UP001162131"/>
    </source>
</evidence>
<feature type="transmembrane region" description="Helical" evidence="1">
    <location>
        <begin position="199"/>
        <end position="219"/>
    </location>
</feature>
<keyword evidence="1" id="KW-0472">Membrane</keyword>
<feature type="transmembrane region" description="Helical" evidence="1">
    <location>
        <begin position="252"/>
        <end position="273"/>
    </location>
</feature>
<evidence type="ECO:0000313" key="3">
    <source>
        <dbReference type="EMBL" id="CAG9331683.1"/>
    </source>
</evidence>
<gene>
    <name evidence="3" type="ORF">BSTOLATCC_MIC53747</name>
</gene>
<protein>
    <recommendedName>
        <fullName evidence="2">Potassium channel domain-containing protein</fullName>
    </recommendedName>
</protein>
<feature type="transmembrane region" description="Helical" evidence="1">
    <location>
        <begin position="155"/>
        <end position="179"/>
    </location>
</feature>
<feature type="transmembrane region" description="Helical" evidence="1">
    <location>
        <begin position="293"/>
        <end position="311"/>
    </location>
</feature>
<dbReference type="InterPro" id="IPR015449">
    <property type="entry name" value="K_chnl_Ca-activ_SK"/>
</dbReference>
<keyword evidence="1" id="KW-1133">Transmembrane helix</keyword>
<feature type="transmembrane region" description="Helical" evidence="1">
    <location>
        <begin position="318"/>
        <end position="337"/>
    </location>
</feature>
<comment type="caution">
    <text evidence="3">The sequence shown here is derived from an EMBL/GenBank/DDBJ whole genome shotgun (WGS) entry which is preliminary data.</text>
</comment>